<evidence type="ECO:0000256" key="1">
    <source>
        <dbReference type="ARBA" id="ARBA00022679"/>
    </source>
</evidence>
<sequence length="283" mass="31886">MDRDRPARVSFDSLWDNKLRILGSGSYGDVALVSWNGTPAALKRAKSSLDYEALEDEKKILSALKGKGGAPRLLRSFTDPPAIVMEFKGDKSLSDVQNNRSDALDIIYKIGCRLQEIHEAHFVHNDLKENNIMIEGLNSDPKISIIDYGLACRPGIKIDMTGEPSEYPWYAPEVFKDLPSTYATDVFSFGVLIENLLNSQNKLLSLVNNNPKLSKVIRASVHPNPKKRPRLPDLLSHVEALLKPAVELATSVRPSKRKLIMSPEHPCNNTRQNKRPRYNFRRK</sequence>
<organism evidence="9 10">
    <name type="scientific">Cherax quadricarinatus</name>
    <name type="common">Australian red claw crayfish</name>
    <dbReference type="NCBI Taxonomy" id="27406"/>
    <lineage>
        <taxon>Eukaryota</taxon>
        <taxon>Metazoa</taxon>
        <taxon>Ecdysozoa</taxon>
        <taxon>Arthropoda</taxon>
        <taxon>Crustacea</taxon>
        <taxon>Multicrustacea</taxon>
        <taxon>Malacostraca</taxon>
        <taxon>Eumalacostraca</taxon>
        <taxon>Eucarida</taxon>
        <taxon>Decapoda</taxon>
        <taxon>Pleocyemata</taxon>
        <taxon>Astacidea</taxon>
        <taxon>Parastacoidea</taxon>
        <taxon>Parastacidae</taxon>
        <taxon>Cherax</taxon>
    </lineage>
</organism>
<feature type="domain" description="Protein kinase" evidence="8">
    <location>
        <begin position="16"/>
        <end position="268"/>
    </location>
</feature>
<dbReference type="Proteomes" id="UP001445076">
    <property type="component" value="Unassembled WGS sequence"/>
</dbReference>
<comment type="caution">
    <text evidence="9">The sequence shown here is derived from an EMBL/GenBank/DDBJ whole genome shotgun (WGS) entry which is preliminary data.</text>
</comment>
<gene>
    <name evidence="9" type="ORF">OTU49_014949</name>
</gene>
<reference evidence="9 10" key="1">
    <citation type="journal article" date="2024" name="BMC Genomics">
        <title>Genome assembly of redclaw crayfish (Cherax quadricarinatus) provides insights into its immune adaptation and hypoxia tolerance.</title>
        <authorList>
            <person name="Liu Z."/>
            <person name="Zheng J."/>
            <person name="Li H."/>
            <person name="Fang K."/>
            <person name="Wang S."/>
            <person name="He J."/>
            <person name="Zhou D."/>
            <person name="Weng S."/>
            <person name="Chi M."/>
            <person name="Gu Z."/>
            <person name="He J."/>
            <person name="Li F."/>
            <person name="Wang M."/>
        </authorList>
    </citation>
    <scope>NUCLEOTIDE SEQUENCE [LARGE SCALE GENOMIC DNA]</scope>
    <source>
        <strain evidence="9">ZL_2023a</strain>
    </source>
</reference>
<dbReference type="SUPFAM" id="SSF56112">
    <property type="entry name" value="Protein kinase-like (PK-like)"/>
    <property type="match status" value="1"/>
</dbReference>
<dbReference type="PROSITE" id="PS50011">
    <property type="entry name" value="PROTEIN_KINASE_DOM"/>
    <property type="match status" value="1"/>
</dbReference>
<name>A0AAW0Y1J6_CHEQU</name>
<evidence type="ECO:0000256" key="2">
    <source>
        <dbReference type="ARBA" id="ARBA00022741"/>
    </source>
</evidence>
<dbReference type="InterPro" id="IPR008271">
    <property type="entry name" value="Ser/Thr_kinase_AS"/>
</dbReference>
<keyword evidence="6" id="KW-0723">Serine/threonine-protein kinase</keyword>
<evidence type="ECO:0000256" key="3">
    <source>
        <dbReference type="ARBA" id="ARBA00022777"/>
    </source>
</evidence>
<evidence type="ECO:0000256" key="7">
    <source>
        <dbReference type="SAM" id="MobiDB-lite"/>
    </source>
</evidence>
<keyword evidence="1" id="KW-0808">Transferase</keyword>
<feature type="compositionally biased region" description="Basic residues" evidence="7">
    <location>
        <begin position="272"/>
        <end position="283"/>
    </location>
</feature>
<dbReference type="GO" id="GO:0004674">
    <property type="term" value="F:protein serine/threonine kinase activity"/>
    <property type="evidence" value="ECO:0007669"/>
    <property type="project" value="UniProtKB-KW"/>
</dbReference>
<feature type="region of interest" description="Disordered" evidence="7">
    <location>
        <begin position="257"/>
        <end position="283"/>
    </location>
</feature>
<dbReference type="InterPro" id="IPR051681">
    <property type="entry name" value="Ser/Thr_Kinases-Pseudokinases"/>
</dbReference>
<feature type="binding site" evidence="5">
    <location>
        <position position="43"/>
    </location>
    <ligand>
        <name>ATP</name>
        <dbReference type="ChEBI" id="CHEBI:30616"/>
    </ligand>
</feature>
<dbReference type="PANTHER" id="PTHR44329:SF288">
    <property type="entry name" value="MITOGEN-ACTIVATED PROTEIN KINASE KINASE KINASE 20"/>
    <property type="match status" value="1"/>
</dbReference>
<dbReference type="InterPro" id="IPR011009">
    <property type="entry name" value="Kinase-like_dom_sf"/>
</dbReference>
<protein>
    <recommendedName>
        <fullName evidence="8">Protein kinase domain-containing protein</fullName>
    </recommendedName>
</protein>
<evidence type="ECO:0000256" key="6">
    <source>
        <dbReference type="RuleBase" id="RU000304"/>
    </source>
</evidence>
<dbReference type="Pfam" id="PF00069">
    <property type="entry name" value="Pkinase"/>
    <property type="match status" value="1"/>
</dbReference>
<keyword evidence="4 5" id="KW-0067">ATP-binding</keyword>
<accession>A0AAW0Y1J6</accession>
<evidence type="ECO:0000313" key="9">
    <source>
        <dbReference type="EMBL" id="KAK8750690.1"/>
    </source>
</evidence>
<evidence type="ECO:0000313" key="10">
    <source>
        <dbReference type="Proteomes" id="UP001445076"/>
    </source>
</evidence>
<dbReference type="GO" id="GO:0005524">
    <property type="term" value="F:ATP binding"/>
    <property type="evidence" value="ECO:0007669"/>
    <property type="project" value="UniProtKB-UniRule"/>
</dbReference>
<dbReference type="Gene3D" id="1.10.510.10">
    <property type="entry name" value="Transferase(Phosphotransferase) domain 1"/>
    <property type="match status" value="1"/>
</dbReference>
<proteinExistence type="inferred from homology"/>
<dbReference type="Gene3D" id="3.30.200.20">
    <property type="entry name" value="Phosphorylase Kinase, domain 1"/>
    <property type="match status" value="1"/>
</dbReference>
<comment type="similarity">
    <text evidence="6">Belongs to the protein kinase superfamily.</text>
</comment>
<dbReference type="InterPro" id="IPR000719">
    <property type="entry name" value="Prot_kinase_dom"/>
</dbReference>
<dbReference type="SMART" id="SM00220">
    <property type="entry name" value="S_TKc"/>
    <property type="match status" value="1"/>
</dbReference>
<dbReference type="InterPro" id="IPR017441">
    <property type="entry name" value="Protein_kinase_ATP_BS"/>
</dbReference>
<dbReference type="PANTHER" id="PTHR44329">
    <property type="entry name" value="SERINE/THREONINE-PROTEIN KINASE TNNI3K-RELATED"/>
    <property type="match status" value="1"/>
</dbReference>
<keyword evidence="10" id="KW-1185">Reference proteome</keyword>
<dbReference type="AlphaFoldDB" id="A0AAW0Y1J6"/>
<dbReference type="CDD" id="cd00180">
    <property type="entry name" value="PKc"/>
    <property type="match status" value="1"/>
</dbReference>
<keyword evidence="3" id="KW-0418">Kinase</keyword>
<dbReference type="EMBL" id="JARKIK010000007">
    <property type="protein sequence ID" value="KAK8750690.1"/>
    <property type="molecule type" value="Genomic_DNA"/>
</dbReference>
<dbReference type="PROSITE" id="PS00108">
    <property type="entry name" value="PROTEIN_KINASE_ST"/>
    <property type="match status" value="1"/>
</dbReference>
<evidence type="ECO:0000256" key="5">
    <source>
        <dbReference type="PROSITE-ProRule" id="PRU10141"/>
    </source>
</evidence>
<evidence type="ECO:0000259" key="8">
    <source>
        <dbReference type="PROSITE" id="PS50011"/>
    </source>
</evidence>
<dbReference type="PROSITE" id="PS00107">
    <property type="entry name" value="PROTEIN_KINASE_ATP"/>
    <property type="match status" value="1"/>
</dbReference>
<evidence type="ECO:0000256" key="4">
    <source>
        <dbReference type="ARBA" id="ARBA00022840"/>
    </source>
</evidence>
<keyword evidence="2 5" id="KW-0547">Nucleotide-binding</keyword>